<keyword evidence="1" id="KW-0805">Transcription regulation</keyword>
<gene>
    <name evidence="4" type="ORF">SAMN05660742_102204</name>
</gene>
<evidence type="ECO:0000259" key="3">
    <source>
        <dbReference type="PROSITE" id="PS01124"/>
    </source>
</evidence>
<evidence type="ECO:0000256" key="2">
    <source>
        <dbReference type="ARBA" id="ARBA00023163"/>
    </source>
</evidence>
<dbReference type="Pfam" id="PF06719">
    <property type="entry name" value="AraC_N"/>
    <property type="match status" value="1"/>
</dbReference>
<dbReference type="GO" id="GO:0043565">
    <property type="term" value="F:sequence-specific DNA binding"/>
    <property type="evidence" value="ECO:0007669"/>
    <property type="project" value="InterPro"/>
</dbReference>
<evidence type="ECO:0000313" key="4">
    <source>
        <dbReference type="EMBL" id="SEI99380.1"/>
    </source>
</evidence>
<proteinExistence type="predicted"/>
<dbReference type="InterPro" id="IPR018060">
    <property type="entry name" value="HTH_AraC"/>
</dbReference>
<organism evidence="4 5">
    <name type="scientific">Propionispira arboris</name>
    <dbReference type="NCBI Taxonomy" id="84035"/>
    <lineage>
        <taxon>Bacteria</taxon>
        <taxon>Bacillati</taxon>
        <taxon>Bacillota</taxon>
        <taxon>Negativicutes</taxon>
        <taxon>Selenomonadales</taxon>
        <taxon>Selenomonadaceae</taxon>
        <taxon>Propionispira</taxon>
    </lineage>
</organism>
<reference evidence="5" key="1">
    <citation type="submission" date="2016-10" db="EMBL/GenBank/DDBJ databases">
        <authorList>
            <person name="Varghese N."/>
            <person name="Submissions S."/>
        </authorList>
    </citation>
    <scope>NUCLEOTIDE SEQUENCE [LARGE SCALE GENOMIC DNA]</scope>
    <source>
        <strain evidence="5">DSM 2179</strain>
    </source>
</reference>
<protein>
    <submittedName>
        <fullName evidence="4">Helix-turn-helix domain-containing protein</fullName>
    </submittedName>
</protein>
<dbReference type="Proteomes" id="UP000199662">
    <property type="component" value="Unassembled WGS sequence"/>
</dbReference>
<dbReference type="InterPro" id="IPR009594">
    <property type="entry name" value="Tscrpt_reg_HTH_AraC_N"/>
</dbReference>
<dbReference type="PANTHER" id="PTHR43436">
    <property type="entry name" value="ARAC-FAMILY TRANSCRIPTIONAL REGULATOR"/>
    <property type="match status" value="1"/>
</dbReference>
<evidence type="ECO:0000313" key="5">
    <source>
        <dbReference type="Proteomes" id="UP000199662"/>
    </source>
</evidence>
<sequence length="309" mass="34631">MVRTKEDDKIVEIQAELVQLIERGAKCDGTHSTAIPSLYFSRISYKEGPVHAFQGPALCIIAQGEKTFMLSESSYYYDPFHYLVVSVDLPLSGQIIQATPQTPLLCLSLNFEPELIFDIIQNSGLSINVKKNSQRGMFVGETNLPLLEAALRLVGLLDEPQDIPALAPLVIREIFYRILQAEKGGFLKQIAINGSHAQRIIEAIRLIKQDFAKPLRIEKLASAANMSISSLHRHFKQVTAMSPLQYQKQLRLQEARRLLQSEKTDAADAGFQVGYESPSQFSREYSRLFGLPPISDMKRLHNVSKSSSI</sequence>
<dbReference type="SUPFAM" id="SSF46689">
    <property type="entry name" value="Homeodomain-like"/>
    <property type="match status" value="2"/>
</dbReference>
<feature type="domain" description="HTH araC/xylS-type" evidence="3">
    <location>
        <begin position="201"/>
        <end position="299"/>
    </location>
</feature>
<dbReference type="PROSITE" id="PS01124">
    <property type="entry name" value="HTH_ARAC_FAMILY_2"/>
    <property type="match status" value="1"/>
</dbReference>
<dbReference type="SMART" id="SM00342">
    <property type="entry name" value="HTH_ARAC"/>
    <property type="match status" value="1"/>
</dbReference>
<dbReference type="GO" id="GO:0003700">
    <property type="term" value="F:DNA-binding transcription factor activity"/>
    <property type="evidence" value="ECO:0007669"/>
    <property type="project" value="InterPro"/>
</dbReference>
<name>A0A1H6VFF0_9FIRM</name>
<dbReference type="PANTHER" id="PTHR43436:SF1">
    <property type="entry name" value="TRANSCRIPTIONAL REGULATORY PROTEIN"/>
    <property type="match status" value="1"/>
</dbReference>
<dbReference type="InterPro" id="IPR009057">
    <property type="entry name" value="Homeodomain-like_sf"/>
</dbReference>
<dbReference type="STRING" id="84035.SAMN05660742_102204"/>
<dbReference type="Gene3D" id="1.10.10.60">
    <property type="entry name" value="Homeodomain-like"/>
    <property type="match status" value="1"/>
</dbReference>
<keyword evidence="2" id="KW-0804">Transcription</keyword>
<dbReference type="RefSeq" id="WP_091829045.1">
    <property type="nucleotide sequence ID" value="NZ_FNZK01000002.1"/>
</dbReference>
<evidence type="ECO:0000256" key="1">
    <source>
        <dbReference type="ARBA" id="ARBA00023015"/>
    </source>
</evidence>
<keyword evidence="5" id="KW-1185">Reference proteome</keyword>
<dbReference type="Pfam" id="PF12833">
    <property type="entry name" value="HTH_18"/>
    <property type="match status" value="1"/>
</dbReference>
<accession>A0A1H6VFF0</accession>
<dbReference type="AlphaFoldDB" id="A0A1H6VFF0"/>
<dbReference type="EMBL" id="FNZK01000002">
    <property type="protein sequence ID" value="SEI99380.1"/>
    <property type="molecule type" value="Genomic_DNA"/>
</dbReference>